<protein>
    <submittedName>
        <fullName evidence="1">Uncharacterized protein</fullName>
    </submittedName>
</protein>
<dbReference type="PANTHER" id="PTHR17695">
    <property type="entry name" value="SMALL SUBUNIT PROCESSOME COMPONENT 20 HOMOLOG"/>
    <property type="match status" value="1"/>
</dbReference>
<keyword evidence="2" id="KW-1185">Reference proteome</keyword>
<proteinExistence type="predicted"/>
<dbReference type="PANTHER" id="PTHR17695:SF11">
    <property type="entry name" value="SMALL SUBUNIT PROCESSOME COMPONENT 20 HOMOLOG"/>
    <property type="match status" value="1"/>
</dbReference>
<sequence length="355" mass="40818">MKNKSTRHKDFNTFKFLPFSDRIANIDVDIFHKVVHEYEVQAEEQTSYFYQAIEKWNVLNLTEGYETFQKDIKAQNFITLQQVLLSKDHIVEVLTKHLKLKNPLYLQPLLEITVAVVKDLQKEFYNYYPQFLEILIDLLNTKDTEQLEWTFTCLAYLFKFLWRSLVKDINNQGKVKDKKSFLALLLKAVKNRQDGAVGCGKLLFHVVNGIDGQFHSCAEIMLPFLMQSLSDEKLSQATLFGILEHLIANIIANIQPQKSELLWLTFIRILEDLATIFATSQESSISDNIDLILKLIGQSIEYKGGKFLQKPVPLIQELVKLLNIGSLPESVVLTITQIGILVLLSKNVKVPQEQS</sequence>
<dbReference type="GO" id="GO:0030686">
    <property type="term" value="C:90S preribosome"/>
    <property type="evidence" value="ECO:0007669"/>
    <property type="project" value="TreeGrafter"/>
</dbReference>
<organism evidence="1 2">
    <name type="scientific">Aromia moschata</name>
    <dbReference type="NCBI Taxonomy" id="1265417"/>
    <lineage>
        <taxon>Eukaryota</taxon>
        <taxon>Metazoa</taxon>
        <taxon>Ecdysozoa</taxon>
        <taxon>Arthropoda</taxon>
        <taxon>Hexapoda</taxon>
        <taxon>Insecta</taxon>
        <taxon>Pterygota</taxon>
        <taxon>Neoptera</taxon>
        <taxon>Endopterygota</taxon>
        <taxon>Coleoptera</taxon>
        <taxon>Polyphaga</taxon>
        <taxon>Cucujiformia</taxon>
        <taxon>Chrysomeloidea</taxon>
        <taxon>Cerambycidae</taxon>
        <taxon>Cerambycinae</taxon>
        <taxon>Callichromatini</taxon>
        <taxon>Aromia</taxon>
    </lineage>
</organism>
<dbReference type="AlphaFoldDB" id="A0AAV8XAQ6"/>
<dbReference type="Gene3D" id="1.25.10.10">
    <property type="entry name" value="Leucine-rich Repeat Variant"/>
    <property type="match status" value="1"/>
</dbReference>
<evidence type="ECO:0000313" key="2">
    <source>
        <dbReference type="Proteomes" id="UP001162162"/>
    </source>
</evidence>
<dbReference type="SUPFAM" id="SSF48371">
    <property type="entry name" value="ARM repeat"/>
    <property type="match status" value="1"/>
</dbReference>
<feature type="non-terminal residue" evidence="1">
    <location>
        <position position="355"/>
    </location>
</feature>
<dbReference type="EMBL" id="JAPWTK010000825">
    <property type="protein sequence ID" value="KAJ8935873.1"/>
    <property type="molecule type" value="Genomic_DNA"/>
</dbReference>
<evidence type="ECO:0000313" key="1">
    <source>
        <dbReference type="EMBL" id="KAJ8935873.1"/>
    </source>
</evidence>
<accession>A0AAV8XAQ6</accession>
<dbReference type="InterPro" id="IPR011989">
    <property type="entry name" value="ARM-like"/>
</dbReference>
<dbReference type="InterPro" id="IPR016024">
    <property type="entry name" value="ARM-type_fold"/>
</dbReference>
<gene>
    <name evidence="1" type="ORF">NQ318_019457</name>
</gene>
<reference evidence="1" key="1">
    <citation type="journal article" date="2023" name="Insect Mol. Biol.">
        <title>Genome sequencing provides insights into the evolution of gene families encoding plant cell wall-degrading enzymes in longhorned beetles.</title>
        <authorList>
            <person name="Shin N.R."/>
            <person name="Okamura Y."/>
            <person name="Kirsch R."/>
            <person name="Pauchet Y."/>
        </authorList>
    </citation>
    <scope>NUCLEOTIDE SEQUENCE</scope>
    <source>
        <strain evidence="1">AMC_N1</strain>
    </source>
</reference>
<dbReference type="GO" id="GO:0032040">
    <property type="term" value="C:small-subunit processome"/>
    <property type="evidence" value="ECO:0007669"/>
    <property type="project" value="TreeGrafter"/>
</dbReference>
<dbReference type="InterPro" id="IPR052575">
    <property type="entry name" value="SSU_processome_comp_20"/>
</dbReference>
<name>A0AAV8XAQ6_9CUCU</name>
<dbReference type="Proteomes" id="UP001162162">
    <property type="component" value="Unassembled WGS sequence"/>
</dbReference>
<comment type="caution">
    <text evidence="1">The sequence shown here is derived from an EMBL/GenBank/DDBJ whole genome shotgun (WGS) entry which is preliminary data.</text>
</comment>